<name>A0A7X0H5E4_9BACT</name>
<feature type="compositionally biased region" description="Pro residues" evidence="1">
    <location>
        <begin position="697"/>
        <end position="706"/>
    </location>
</feature>
<reference evidence="2 3" key="1">
    <citation type="submission" date="2020-08" db="EMBL/GenBank/DDBJ databases">
        <title>Genomic Encyclopedia of Type Strains, Phase IV (KMG-IV): sequencing the most valuable type-strain genomes for metagenomic binning, comparative biology and taxonomic classification.</title>
        <authorList>
            <person name="Goeker M."/>
        </authorList>
    </citation>
    <scope>NUCLEOTIDE SEQUENCE [LARGE SCALE GENOMIC DNA]</scope>
    <source>
        <strain evidence="2 3">DSM 103725</strain>
    </source>
</reference>
<evidence type="ECO:0000313" key="3">
    <source>
        <dbReference type="Proteomes" id="UP000541810"/>
    </source>
</evidence>
<feature type="compositionally biased region" description="Basic and acidic residues" evidence="1">
    <location>
        <begin position="682"/>
        <end position="696"/>
    </location>
</feature>
<protein>
    <recommendedName>
        <fullName evidence="4">Tetratricopeptide repeat-containing protein</fullName>
    </recommendedName>
</protein>
<organism evidence="2 3">
    <name type="scientific">Algisphaera agarilytica</name>
    <dbReference type="NCBI Taxonomy" id="1385975"/>
    <lineage>
        <taxon>Bacteria</taxon>
        <taxon>Pseudomonadati</taxon>
        <taxon>Planctomycetota</taxon>
        <taxon>Phycisphaerae</taxon>
        <taxon>Phycisphaerales</taxon>
        <taxon>Phycisphaeraceae</taxon>
        <taxon>Algisphaera</taxon>
    </lineage>
</organism>
<gene>
    <name evidence="2" type="ORF">HNQ40_001188</name>
</gene>
<dbReference type="RefSeq" id="WP_184676964.1">
    <property type="nucleotide sequence ID" value="NZ_JACHGY010000001.1"/>
</dbReference>
<dbReference type="EMBL" id="JACHGY010000001">
    <property type="protein sequence ID" value="MBB6429382.1"/>
    <property type="molecule type" value="Genomic_DNA"/>
</dbReference>
<evidence type="ECO:0008006" key="4">
    <source>
        <dbReference type="Google" id="ProtNLM"/>
    </source>
</evidence>
<proteinExistence type="predicted"/>
<keyword evidence="3" id="KW-1185">Reference proteome</keyword>
<sequence>MGQDSMGFLDFRGQLQLWMAASLMAVVWLSGCGEPQKPHQLRGPLPNVALPATSEFGQIDIDRYVVEELCGGKDREAWVEEWRAAMMPPDVTRLRVRLNLMVREVDWPERLATIDAMLKHPDLQDDRSTQIWNDTVEFLMSWWEDRLVQTILENRPDVQPYLRKIQPFLDRWETREGLEVVDRWLEDQDLAANQLASAKLLPQQYRLLRTHSPSYWYRVRCEFNLRHSNAQGLIDRAHKEANADAANLQLALDYLHALCVVRESNRNLAAPSVEWFVSGYEPRGIVDLNTVGQALYRGGWAEESIILLQRSLTTPLSDEQYEDILEESARVRAVASRHVLSKSQVEASIRTDAKHALVRAYLANKQPELAQPLVEELSKAESEGVSFSLAQISGRTQAVTGQRVVQQRILDAEEVSEDSPAYWRKRALYFQGRQEWDQADDAHQRIIGLTPRPMGYESDSRVFESRVDVIKRYATFLARQKQTPEEASQLIWDEFHAADRLSPYARAMVELMPAHAPFTVHEQNAELWQWIESQPRWEKAERQLIGRMIRPRRKAGTVTVQRVEDERVAALWPKLIPLAQDADPTRAQVLGEILLGRREYQRAQPLLENAQHRFPYDEAGKRNRASVRRSLYKLYLATGQTARANDIWPEIRASLQPGQVPAALAKLTRIARDAGDTNTAKQWHDERANLAKKYDKPFPPPTGDKK</sequence>
<accession>A0A7X0H5E4</accession>
<dbReference type="Proteomes" id="UP000541810">
    <property type="component" value="Unassembled WGS sequence"/>
</dbReference>
<feature type="region of interest" description="Disordered" evidence="1">
    <location>
        <begin position="675"/>
        <end position="706"/>
    </location>
</feature>
<evidence type="ECO:0000256" key="1">
    <source>
        <dbReference type="SAM" id="MobiDB-lite"/>
    </source>
</evidence>
<dbReference type="Gene3D" id="1.25.40.10">
    <property type="entry name" value="Tetratricopeptide repeat domain"/>
    <property type="match status" value="1"/>
</dbReference>
<dbReference type="InterPro" id="IPR011990">
    <property type="entry name" value="TPR-like_helical_dom_sf"/>
</dbReference>
<comment type="caution">
    <text evidence="2">The sequence shown here is derived from an EMBL/GenBank/DDBJ whole genome shotgun (WGS) entry which is preliminary data.</text>
</comment>
<evidence type="ECO:0000313" key="2">
    <source>
        <dbReference type="EMBL" id="MBB6429382.1"/>
    </source>
</evidence>
<dbReference type="AlphaFoldDB" id="A0A7X0H5E4"/>